<organism evidence="1 2">
    <name type="scientific">Arctium lappa</name>
    <name type="common">Greater burdock</name>
    <name type="synonym">Lappa major</name>
    <dbReference type="NCBI Taxonomy" id="4217"/>
    <lineage>
        <taxon>Eukaryota</taxon>
        <taxon>Viridiplantae</taxon>
        <taxon>Streptophyta</taxon>
        <taxon>Embryophyta</taxon>
        <taxon>Tracheophyta</taxon>
        <taxon>Spermatophyta</taxon>
        <taxon>Magnoliopsida</taxon>
        <taxon>eudicotyledons</taxon>
        <taxon>Gunneridae</taxon>
        <taxon>Pentapetalae</taxon>
        <taxon>asterids</taxon>
        <taxon>campanulids</taxon>
        <taxon>Asterales</taxon>
        <taxon>Asteraceae</taxon>
        <taxon>Carduoideae</taxon>
        <taxon>Cardueae</taxon>
        <taxon>Arctiinae</taxon>
        <taxon>Arctium</taxon>
    </lineage>
</organism>
<evidence type="ECO:0000313" key="2">
    <source>
        <dbReference type="Proteomes" id="UP001055879"/>
    </source>
</evidence>
<reference evidence="1 2" key="2">
    <citation type="journal article" date="2022" name="Mol. Ecol. Resour.">
        <title>The genomes of chicory, endive, great burdock and yacon provide insights into Asteraceae paleo-polyploidization history and plant inulin production.</title>
        <authorList>
            <person name="Fan W."/>
            <person name="Wang S."/>
            <person name="Wang H."/>
            <person name="Wang A."/>
            <person name="Jiang F."/>
            <person name="Liu H."/>
            <person name="Zhao H."/>
            <person name="Xu D."/>
            <person name="Zhang Y."/>
        </authorList>
    </citation>
    <scope>NUCLEOTIDE SEQUENCE [LARGE SCALE GENOMIC DNA]</scope>
    <source>
        <strain evidence="2">cv. Niubang</strain>
    </source>
</reference>
<evidence type="ECO:0000313" key="1">
    <source>
        <dbReference type="EMBL" id="KAI3746170.1"/>
    </source>
</evidence>
<dbReference type="EMBL" id="CM042049">
    <property type="protein sequence ID" value="KAI3746170.1"/>
    <property type="molecule type" value="Genomic_DNA"/>
</dbReference>
<name>A0ACB9DIC1_ARCLA</name>
<proteinExistence type="predicted"/>
<dbReference type="Proteomes" id="UP001055879">
    <property type="component" value="Linkage Group LG03"/>
</dbReference>
<comment type="caution">
    <text evidence="1">The sequence shown here is derived from an EMBL/GenBank/DDBJ whole genome shotgun (WGS) entry which is preliminary data.</text>
</comment>
<sequence>MDRIEKEFRSLVKGSLTVREYTRQFMEKLGLVGHVAPTEKDKMKAYLNGLPADMQSMVHNFKASNLREMVEEAQFMEEMFAKSKSEKAVVVPDKRKWEGNSVPPKRARPFVENRNFSSYQEAKWCPRCRTKHTGSCNSTSRFYF</sequence>
<keyword evidence="2" id="KW-1185">Reference proteome</keyword>
<protein>
    <submittedName>
        <fullName evidence="1">Uncharacterized protein</fullName>
    </submittedName>
</protein>
<reference evidence="2" key="1">
    <citation type="journal article" date="2022" name="Mol. Ecol. Resour.">
        <title>The genomes of chicory, endive, great burdock and yacon provide insights into Asteraceae palaeo-polyploidization history and plant inulin production.</title>
        <authorList>
            <person name="Fan W."/>
            <person name="Wang S."/>
            <person name="Wang H."/>
            <person name="Wang A."/>
            <person name="Jiang F."/>
            <person name="Liu H."/>
            <person name="Zhao H."/>
            <person name="Xu D."/>
            <person name="Zhang Y."/>
        </authorList>
    </citation>
    <scope>NUCLEOTIDE SEQUENCE [LARGE SCALE GENOMIC DNA]</scope>
    <source>
        <strain evidence="2">cv. Niubang</strain>
    </source>
</reference>
<gene>
    <name evidence="1" type="ORF">L6452_08593</name>
</gene>
<accession>A0ACB9DIC1</accession>